<sequence>MSKRCQTPSFVLEVPLVVTPDDERVLLARLEAGRRLYNAVLGDALKRLAAMRAEASWADACALPKGTSARTAAFRACRERHGFSENALQACATAHKNAAGFQDRLGAHETQTIATRVWKAVEAYALGRRGRPRFKGARRPLRSIEGKSAGSGLRWNRDIGVLIWGKRYLPAKLPTAAQDAYLHAGLQARTKYARLVWRMVGGRRRWYAQLIQEGTPPVKAHHLRREGRVGLDVGPSTVAIVAENAVALQPLAPSVVQPWAEIRRLQRAQDRSRRAINPEHYDAQGRVKPGPKRWVCSGRYQRRAARIADLQRRLAAARKRDHGELANRILAQGATIQTETLSYRAFQRCFGRSVQVRAPGAFVATLTRKAESAGGRVVLLDTRRLCLSQYDHVTGSCTKKPLSQRWHALGGGPVLVQRDAYSAFLARAVEDGAHNPSRLTESWAAAEPLLRRAGLCTEPSASGRPPACPTVLLPSEPIARRRGLASGHGQAPVGPGDPVGFGPRTPRL</sequence>
<name>A0A850RHK7_9GAMM</name>
<evidence type="ECO:0000313" key="2">
    <source>
        <dbReference type="EMBL" id="NVZ11666.1"/>
    </source>
</evidence>
<dbReference type="EMBL" id="JABZEO010000032">
    <property type="protein sequence ID" value="NVZ11666.1"/>
    <property type="molecule type" value="Genomic_DNA"/>
</dbReference>
<dbReference type="Proteomes" id="UP000592294">
    <property type="component" value="Unassembled WGS sequence"/>
</dbReference>
<evidence type="ECO:0000313" key="3">
    <source>
        <dbReference type="Proteomes" id="UP000592294"/>
    </source>
</evidence>
<reference evidence="2 3" key="1">
    <citation type="submission" date="2020-06" db="EMBL/GenBank/DDBJ databases">
        <title>Whole-genome sequence of Allochromatium humboldtianum DSM 21881, type strain.</title>
        <authorList>
            <person name="Kyndt J.A."/>
            <person name="Meyer T.E."/>
        </authorList>
    </citation>
    <scope>NUCLEOTIDE SEQUENCE [LARGE SCALE GENOMIC DNA]</scope>
    <source>
        <strain evidence="2 3">DSM 21881</strain>
    </source>
</reference>
<feature type="compositionally biased region" description="Low complexity" evidence="1">
    <location>
        <begin position="492"/>
        <end position="508"/>
    </location>
</feature>
<accession>A0A850RHK7</accession>
<comment type="caution">
    <text evidence="2">The sequence shown here is derived from an EMBL/GenBank/DDBJ whole genome shotgun (WGS) entry which is preliminary data.</text>
</comment>
<keyword evidence="3" id="KW-1185">Reference proteome</keyword>
<evidence type="ECO:0000256" key="1">
    <source>
        <dbReference type="SAM" id="MobiDB-lite"/>
    </source>
</evidence>
<protein>
    <submittedName>
        <fullName evidence="2">Transposase</fullName>
    </submittedName>
</protein>
<gene>
    <name evidence="2" type="ORF">HW932_20685</name>
</gene>
<proteinExistence type="predicted"/>
<dbReference type="AlphaFoldDB" id="A0A850RHK7"/>
<dbReference type="RefSeq" id="WP_176978356.1">
    <property type="nucleotide sequence ID" value="NZ_JABZEO010000032.1"/>
</dbReference>
<feature type="region of interest" description="Disordered" evidence="1">
    <location>
        <begin position="483"/>
        <end position="508"/>
    </location>
</feature>
<organism evidence="2 3">
    <name type="scientific">Allochromatium humboldtianum</name>
    <dbReference type="NCBI Taxonomy" id="504901"/>
    <lineage>
        <taxon>Bacteria</taxon>
        <taxon>Pseudomonadati</taxon>
        <taxon>Pseudomonadota</taxon>
        <taxon>Gammaproteobacteria</taxon>
        <taxon>Chromatiales</taxon>
        <taxon>Chromatiaceae</taxon>
        <taxon>Allochromatium</taxon>
    </lineage>
</organism>